<reference evidence="2 3" key="1">
    <citation type="submission" date="2024-09" db="EMBL/GenBank/DDBJ databases">
        <title>The Natural Products Discovery Center: Release of the First 8490 Sequenced Strains for Exploring Actinobacteria Biosynthetic Diversity.</title>
        <authorList>
            <person name="Kalkreuter E."/>
            <person name="Kautsar S.A."/>
            <person name="Yang D."/>
            <person name="Bader C.D."/>
            <person name="Teijaro C.N."/>
            <person name="Fluegel L."/>
            <person name="Davis C.M."/>
            <person name="Simpson J.R."/>
            <person name="Lauterbach L."/>
            <person name="Steele A.D."/>
            <person name="Gui C."/>
            <person name="Meng S."/>
            <person name="Li G."/>
            <person name="Viehrig K."/>
            <person name="Ye F."/>
            <person name="Su P."/>
            <person name="Kiefer A.F."/>
            <person name="Nichols A."/>
            <person name="Cepeda A.J."/>
            <person name="Yan W."/>
            <person name="Fan B."/>
            <person name="Jiang Y."/>
            <person name="Adhikari A."/>
            <person name="Zheng C.-J."/>
            <person name="Schuster L."/>
            <person name="Cowan T.M."/>
            <person name="Smanski M.J."/>
            <person name="Chevrette M.G."/>
            <person name="De Carvalho L.P.S."/>
            <person name="Shen B."/>
        </authorList>
    </citation>
    <scope>NUCLEOTIDE SEQUENCE [LARGE SCALE GENOMIC DNA]</scope>
    <source>
        <strain evidence="2 3">NPDC057399</strain>
    </source>
</reference>
<dbReference type="SUPFAM" id="SSF160631">
    <property type="entry name" value="SMI1/KNR4-like"/>
    <property type="match status" value="1"/>
</dbReference>
<evidence type="ECO:0000313" key="3">
    <source>
        <dbReference type="Proteomes" id="UP001600650"/>
    </source>
</evidence>
<proteinExistence type="predicted"/>
<sequence>MDEAALRDAERRLGRRLPGSLADVLRENGGVVDAYGTDVVWPLERIVEENLLFWSGEAFAGLRMPFDPLLFFGDNGGGDQFALVVRPERNDVFVWEHETDSRVWVAGTIDEYLRRALAEDGDAGGDRWR</sequence>
<accession>A0ABW6JG98</accession>
<dbReference type="SMART" id="SM00860">
    <property type="entry name" value="SMI1_KNR4"/>
    <property type="match status" value="1"/>
</dbReference>
<dbReference type="InterPro" id="IPR018958">
    <property type="entry name" value="Knr4/Smi1-like_dom"/>
</dbReference>
<dbReference type="EMBL" id="JBHVBU010000018">
    <property type="protein sequence ID" value="MFE7963194.1"/>
    <property type="molecule type" value="Genomic_DNA"/>
</dbReference>
<dbReference type="Pfam" id="PF09346">
    <property type="entry name" value="SMI1_KNR4"/>
    <property type="match status" value="1"/>
</dbReference>
<dbReference type="RefSeq" id="WP_254586240.1">
    <property type="nucleotide sequence ID" value="NZ_JBHVBU010000018.1"/>
</dbReference>
<evidence type="ECO:0000313" key="2">
    <source>
        <dbReference type="EMBL" id="MFE7963194.1"/>
    </source>
</evidence>
<name>A0ABW6JG98_STRCE</name>
<evidence type="ECO:0000259" key="1">
    <source>
        <dbReference type="SMART" id="SM00860"/>
    </source>
</evidence>
<feature type="domain" description="Knr4/Smi1-like" evidence="1">
    <location>
        <begin position="1"/>
        <end position="115"/>
    </location>
</feature>
<keyword evidence="3" id="KW-1185">Reference proteome</keyword>
<comment type="caution">
    <text evidence="2">The sequence shown here is derived from an EMBL/GenBank/DDBJ whole genome shotgun (WGS) entry which is preliminary data.</text>
</comment>
<gene>
    <name evidence="2" type="ORF">ACFU0X_09115</name>
</gene>
<dbReference type="Proteomes" id="UP001600650">
    <property type="component" value="Unassembled WGS sequence"/>
</dbReference>
<dbReference type="InterPro" id="IPR037883">
    <property type="entry name" value="Knr4/Smi1-like_sf"/>
</dbReference>
<organism evidence="2 3">
    <name type="scientific">Streptomyces cellulosae</name>
    <dbReference type="NCBI Taxonomy" id="1968"/>
    <lineage>
        <taxon>Bacteria</taxon>
        <taxon>Bacillati</taxon>
        <taxon>Actinomycetota</taxon>
        <taxon>Actinomycetes</taxon>
        <taxon>Kitasatosporales</taxon>
        <taxon>Streptomycetaceae</taxon>
        <taxon>Streptomyces</taxon>
    </lineage>
</organism>
<protein>
    <submittedName>
        <fullName evidence="2">SMI1/KNR4 family protein</fullName>
    </submittedName>
</protein>
<dbReference type="Gene3D" id="3.40.1580.10">
    <property type="entry name" value="SMI1/KNR4-like"/>
    <property type="match status" value="1"/>
</dbReference>